<evidence type="ECO:0000256" key="4">
    <source>
        <dbReference type="ARBA" id="ARBA00022801"/>
    </source>
</evidence>
<dbReference type="Pfam" id="PF01694">
    <property type="entry name" value="Rhomboid"/>
    <property type="match status" value="1"/>
</dbReference>
<dbReference type="Proteomes" id="UP000051295">
    <property type="component" value="Unassembled WGS sequence"/>
</dbReference>
<evidence type="ECO:0000256" key="5">
    <source>
        <dbReference type="ARBA" id="ARBA00022989"/>
    </source>
</evidence>
<dbReference type="SUPFAM" id="SSF144091">
    <property type="entry name" value="Rhomboid-like"/>
    <property type="match status" value="1"/>
</dbReference>
<feature type="transmembrane region" description="Helical" evidence="7">
    <location>
        <begin position="192"/>
        <end position="213"/>
    </location>
</feature>
<feature type="transmembrane region" description="Helical" evidence="7">
    <location>
        <begin position="152"/>
        <end position="180"/>
    </location>
</feature>
<keyword evidence="4" id="KW-0378">Hydrolase</keyword>
<dbReference type="Gene3D" id="1.20.1540.10">
    <property type="entry name" value="Rhomboid-like"/>
    <property type="match status" value="1"/>
</dbReference>
<dbReference type="PATRIC" id="fig|1641875.4.peg.4292"/>
<comment type="caution">
    <text evidence="9">The sequence shown here is derived from an EMBL/GenBank/DDBJ whole genome shotgun (WGS) entry which is preliminary data.</text>
</comment>
<keyword evidence="6 7" id="KW-0472">Membrane</keyword>
<organism evidence="9 10">
    <name type="scientific">Roseovarius atlanticus</name>
    <dbReference type="NCBI Taxonomy" id="1641875"/>
    <lineage>
        <taxon>Bacteria</taxon>
        <taxon>Pseudomonadati</taxon>
        <taxon>Pseudomonadota</taxon>
        <taxon>Alphaproteobacteria</taxon>
        <taxon>Rhodobacterales</taxon>
        <taxon>Roseobacteraceae</taxon>
        <taxon>Roseovarius</taxon>
    </lineage>
</organism>
<comment type="similarity">
    <text evidence="2">Belongs to the peptidase S54 family.</text>
</comment>
<dbReference type="InterPro" id="IPR050925">
    <property type="entry name" value="Rhomboid_protease_S54"/>
</dbReference>
<feature type="transmembrane region" description="Helical" evidence="7">
    <location>
        <begin position="69"/>
        <end position="88"/>
    </location>
</feature>
<feature type="transmembrane region" description="Helical" evidence="7">
    <location>
        <begin position="125"/>
        <end position="145"/>
    </location>
</feature>
<dbReference type="InterPro" id="IPR022764">
    <property type="entry name" value="Peptidase_S54_rhomboid_dom"/>
</dbReference>
<feature type="transmembrane region" description="Helical" evidence="7">
    <location>
        <begin position="15"/>
        <end position="32"/>
    </location>
</feature>
<dbReference type="PANTHER" id="PTHR43731">
    <property type="entry name" value="RHOMBOID PROTEASE"/>
    <property type="match status" value="1"/>
</dbReference>
<name>A0A0T5NVF2_9RHOB</name>
<dbReference type="STRING" id="1641875.XM53_09405"/>
<feature type="domain" description="Peptidase S54 rhomboid" evidence="8">
    <location>
        <begin position="61"/>
        <end position="212"/>
    </location>
</feature>
<dbReference type="GO" id="GO:0004252">
    <property type="term" value="F:serine-type endopeptidase activity"/>
    <property type="evidence" value="ECO:0007669"/>
    <property type="project" value="InterPro"/>
</dbReference>
<evidence type="ECO:0000259" key="8">
    <source>
        <dbReference type="Pfam" id="PF01694"/>
    </source>
</evidence>
<dbReference type="RefSeq" id="WP_057792920.1">
    <property type="nucleotide sequence ID" value="NZ_LAXJ01000008.1"/>
</dbReference>
<keyword evidence="10" id="KW-1185">Reference proteome</keyword>
<evidence type="ECO:0000313" key="9">
    <source>
        <dbReference type="EMBL" id="KRS12920.1"/>
    </source>
</evidence>
<dbReference type="EMBL" id="LAXJ01000008">
    <property type="protein sequence ID" value="KRS12920.1"/>
    <property type="molecule type" value="Genomic_DNA"/>
</dbReference>
<evidence type="ECO:0000256" key="3">
    <source>
        <dbReference type="ARBA" id="ARBA00022692"/>
    </source>
</evidence>
<dbReference type="OrthoDB" id="9813074at2"/>
<dbReference type="PANTHER" id="PTHR43731:SF14">
    <property type="entry name" value="PRESENILIN-ASSOCIATED RHOMBOID-LIKE PROTEIN, MITOCHONDRIAL"/>
    <property type="match status" value="1"/>
</dbReference>
<protein>
    <submittedName>
        <fullName evidence="9">Peptidase C54</fullName>
    </submittedName>
</protein>
<dbReference type="FunFam" id="1.20.1540.10:FF:000027">
    <property type="entry name" value="Rhomboid family intramembrane serine protease"/>
    <property type="match status" value="1"/>
</dbReference>
<keyword evidence="5 7" id="KW-1133">Transmembrane helix</keyword>
<feature type="transmembrane region" description="Helical" evidence="7">
    <location>
        <begin position="100"/>
        <end position="119"/>
    </location>
</feature>
<evidence type="ECO:0000256" key="1">
    <source>
        <dbReference type="ARBA" id="ARBA00004141"/>
    </source>
</evidence>
<dbReference type="InterPro" id="IPR035952">
    <property type="entry name" value="Rhomboid-like_sf"/>
</dbReference>
<comment type="subcellular location">
    <subcellularLocation>
        <location evidence="1">Membrane</location>
        <topology evidence="1">Multi-pass membrane protein</topology>
    </subcellularLocation>
</comment>
<keyword evidence="3 7" id="KW-0812">Transmembrane</keyword>
<evidence type="ECO:0000256" key="2">
    <source>
        <dbReference type="ARBA" id="ARBA00009045"/>
    </source>
</evidence>
<sequence>MIPIRDHNPSGRTPFVTYGLMALNIGIFLSYFPGLSSDPRALMAFYYDWAMVPALVTAEGTYSTLITSTFLHGGWMHLAGNMLFLWIFGDNMEEEFGHIGYLLFYLACGLAASGAQLVSAPLSQVPTVGASGAIAGVMGGYLLLFPKAKIDIFIFLVFIIRIISVPAWIMLGLWFIFQLFGGAGSSADDGGVAYWAHAGGFVAGLALTLPLFLRRGGPAYWDRTEGHPPHPEAKYKLSRTNIPKVTRK</sequence>
<gene>
    <name evidence="9" type="ORF">XM53_09405</name>
</gene>
<dbReference type="AlphaFoldDB" id="A0A0T5NVF2"/>
<accession>A0A0T5NVF2</accession>
<evidence type="ECO:0000256" key="6">
    <source>
        <dbReference type="ARBA" id="ARBA00023136"/>
    </source>
</evidence>
<evidence type="ECO:0000313" key="10">
    <source>
        <dbReference type="Proteomes" id="UP000051295"/>
    </source>
</evidence>
<dbReference type="GO" id="GO:0016020">
    <property type="term" value="C:membrane"/>
    <property type="evidence" value="ECO:0007669"/>
    <property type="project" value="UniProtKB-SubCell"/>
</dbReference>
<evidence type="ECO:0000256" key="7">
    <source>
        <dbReference type="SAM" id="Phobius"/>
    </source>
</evidence>
<proteinExistence type="inferred from homology"/>
<reference evidence="9 10" key="1">
    <citation type="submission" date="2015-04" db="EMBL/GenBank/DDBJ databases">
        <title>The draft genome sequence of Roseovarius sp.R12b.</title>
        <authorList>
            <person name="Li G."/>
            <person name="Lai Q."/>
            <person name="Shao Z."/>
            <person name="Yan P."/>
        </authorList>
    </citation>
    <scope>NUCLEOTIDE SEQUENCE [LARGE SCALE GENOMIC DNA]</scope>
    <source>
        <strain evidence="9 10">R12B</strain>
    </source>
</reference>